<reference evidence="1 2" key="1">
    <citation type="submission" date="2017-10" db="EMBL/GenBank/DDBJ databases">
        <title>Genome sequence of Caulobacter mirabilis FWC38.</title>
        <authorList>
            <person name="Fiebig A."/>
            <person name="Crosson S."/>
        </authorList>
    </citation>
    <scope>NUCLEOTIDE SEQUENCE [LARGE SCALE GENOMIC DNA]</scope>
    <source>
        <strain evidence="1 2">FWC 38</strain>
    </source>
</reference>
<protein>
    <recommendedName>
        <fullName evidence="3">Chemotaxis protein CheE</fullName>
    </recommendedName>
</protein>
<dbReference type="AlphaFoldDB" id="A0A2D2B1P2"/>
<evidence type="ECO:0000313" key="1">
    <source>
        <dbReference type="EMBL" id="ATQ44182.1"/>
    </source>
</evidence>
<name>A0A2D2B1P2_9CAUL</name>
<evidence type="ECO:0008006" key="3">
    <source>
        <dbReference type="Google" id="ProtNLM"/>
    </source>
</evidence>
<accession>A0A2D2B1P2</accession>
<keyword evidence="2" id="KW-1185">Reference proteome</keyword>
<organism evidence="1 2">
    <name type="scientific">Caulobacter mirabilis</name>
    <dbReference type="NCBI Taxonomy" id="69666"/>
    <lineage>
        <taxon>Bacteria</taxon>
        <taxon>Pseudomonadati</taxon>
        <taxon>Pseudomonadota</taxon>
        <taxon>Alphaproteobacteria</taxon>
        <taxon>Caulobacterales</taxon>
        <taxon>Caulobacteraceae</taxon>
        <taxon>Caulobacter</taxon>
    </lineage>
</organism>
<dbReference type="EMBL" id="CP024201">
    <property type="protein sequence ID" value="ATQ44182.1"/>
    <property type="molecule type" value="Genomic_DNA"/>
</dbReference>
<proteinExistence type="predicted"/>
<dbReference type="RefSeq" id="WP_099623430.1">
    <property type="nucleotide sequence ID" value="NZ_CP024201.1"/>
</dbReference>
<gene>
    <name evidence="1" type="ORF">CSW64_18210</name>
</gene>
<sequence length="152" mass="16383">MSSARIYKVANRLADAVDVRFGLKLDAALARAHDAVREAQDGMMVSLREWVDEIEALCEQPEPDRARLAWLANGVLGVAGACGLGTLSRCGGLFGRAIELMSEHDDWRSDMALVYATALGRMLEGADRAAEEAAVLVSLEAMNQRLSAPPQV</sequence>
<evidence type="ECO:0000313" key="2">
    <source>
        <dbReference type="Proteomes" id="UP000228945"/>
    </source>
</evidence>
<dbReference type="Proteomes" id="UP000228945">
    <property type="component" value="Chromosome"/>
</dbReference>
<dbReference type="KEGG" id="cmb:CSW64_18210"/>